<dbReference type="AlphaFoldDB" id="X1TA67"/>
<feature type="non-terminal residue" evidence="1">
    <location>
        <position position="1"/>
    </location>
</feature>
<organism evidence="1">
    <name type="scientific">marine sediment metagenome</name>
    <dbReference type="NCBI Taxonomy" id="412755"/>
    <lineage>
        <taxon>unclassified sequences</taxon>
        <taxon>metagenomes</taxon>
        <taxon>ecological metagenomes</taxon>
    </lineage>
</organism>
<evidence type="ECO:0000313" key="1">
    <source>
        <dbReference type="EMBL" id="GAJ02228.1"/>
    </source>
</evidence>
<name>X1TA67_9ZZZZ</name>
<protein>
    <submittedName>
        <fullName evidence="1">Uncharacterized protein</fullName>
    </submittedName>
</protein>
<comment type="caution">
    <text evidence="1">The sequence shown here is derived from an EMBL/GenBank/DDBJ whole genome shotgun (WGS) entry which is preliminary data.</text>
</comment>
<sequence>ARSIAKVSAGVAGPGQAVQTLSNIARQQSQLAQVAQQRPVQPGGGMGFAAGTNLFEALGIKVPARTGGVQQAGLIEDWLGEGGAAVAPYVADKTIQAFKALGMRPSKIGGTVLAETWSELFTPSGNLRGLVAVEHDGRISYMRNAGTPLIFSRDATQCRRMKKVAGRAYRASGGSTSARRKR</sequence>
<proteinExistence type="predicted"/>
<reference evidence="1" key="1">
    <citation type="journal article" date="2014" name="Front. Microbiol.">
        <title>High frequency of phylogenetically diverse reductive dehalogenase-homologous genes in deep subseafloor sedimentary metagenomes.</title>
        <authorList>
            <person name="Kawai M."/>
            <person name="Futagami T."/>
            <person name="Toyoda A."/>
            <person name="Takaki Y."/>
            <person name="Nishi S."/>
            <person name="Hori S."/>
            <person name="Arai W."/>
            <person name="Tsubouchi T."/>
            <person name="Morono Y."/>
            <person name="Uchiyama I."/>
            <person name="Ito T."/>
            <person name="Fujiyama A."/>
            <person name="Inagaki F."/>
            <person name="Takami H."/>
        </authorList>
    </citation>
    <scope>NUCLEOTIDE SEQUENCE</scope>
    <source>
        <strain evidence="1">Expedition CK06-06</strain>
    </source>
</reference>
<accession>X1TA67</accession>
<gene>
    <name evidence="1" type="ORF">S12H4_32158</name>
</gene>
<dbReference type="EMBL" id="BARW01018834">
    <property type="protein sequence ID" value="GAJ02228.1"/>
    <property type="molecule type" value="Genomic_DNA"/>
</dbReference>